<evidence type="ECO:0000313" key="5">
    <source>
        <dbReference type="Proteomes" id="UP000199603"/>
    </source>
</evidence>
<sequence>MGDAPPERRPWGPLALSLGAGLLWGLLAAADPASAGALERLALLAAGAALASLALRLTKRPARVPPTPAPSPRLDPLTGAEAAEQLQLDLERPQPSGPRGLVAVLDIDGFQPLCAELGAGAGQRVLLGLAELLGQRLRRIDGLYRIGEDVFALRLPGLKLEEAAPRLYALHAELNAALSRLPGRATLSIGAALALPDEDGAAWFTRAQAALVEARVEGPCRVHLDGGARSPRVESTRMRALHPQFLPPPG</sequence>
<dbReference type="CDD" id="cd01949">
    <property type="entry name" value="GGDEF"/>
    <property type="match status" value="1"/>
</dbReference>
<dbReference type="SUPFAM" id="SSF55073">
    <property type="entry name" value="Nucleotide cyclase"/>
    <property type="match status" value="1"/>
</dbReference>
<organism evidence="4 5">
    <name type="scientific">Aquimonas voraii</name>
    <dbReference type="NCBI Taxonomy" id="265719"/>
    <lineage>
        <taxon>Bacteria</taxon>
        <taxon>Pseudomonadati</taxon>
        <taxon>Pseudomonadota</taxon>
        <taxon>Gammaproteobacteria</taxon>
        <taxon>Lysobacterales</taxon>
        <taxon>Lysobacteraceae</taxon>
        <taxon>Aquimonas</taxon>
    </lineage>
</organism>
<dbReference type="PANTHER" id="PTHR45138:SF9">
    <property type="entry name" value="DIGUANYLATE CYCLASE DGCM-RELATED"/>
    <property type="match status" value="1"/>
</dbReference>
<dbReference type="Pfam" id="PF00990">
    <property type="entry name" value="GGDEF"/>
    <property type="match status" value="1"/>
</dbReference>
<dbReference type="InterPro" id="IPR050469">
    <property type="entry name" value="Diguanylate_Cyclase"/>
</dbReference>
<gene>
    <name evidence="4" type="ORF">SAMN04488509_11732</name>
</gene>
<accession>A0A1G6ZZT9</accession>
<dbReference type="EMBL" id="FNAG01000017">
    <property type="protein sequence ID" value="SDE08079.1"/>
    <property type="molecule type" value="Genomic_DNA"/>
</dbReference>
<name>A0A1G6ZZT9_9GAMM</name>
<dbReference type="PANTHER" id="PTHR45138">
    <property type="entry name" value="REGULATORY COMPONENTS OF SENSORY TRANSDUCTION SYSTEM"/>
    <property type="match status" value="1"/>
</dbReference>
<dbReference type="NCBIfam" id="TIGR00254">
    <property type="entry name" value="GGDEF"/>
    <property type="match status" value="1"/>
</dbReference>
<dbReference type="GO" id="GO:0005886">
    <property type="term" value="C:plasma membrane"/>
    <property type="evidence" value="ECO:0007669"/>
    <property type="project" value="TreeGrafter"/>
</dbReference>
<dbReference type="SMART" id="SM00267">
    <property type="entry name" value="GGDEF"/>
    <property type="match status" value="1"/>
</dbReference>
<dbReference type="RefSeq" id="WP_176764264.1">
    <property type="nucleotide sequence ID" value="NZ_FNAG01000017.1"/>
</dbReference>
<dbReference type="InterPro" id="IPR000160">
    <property type="entry name" value="GGDEF_dom"/>
</dbReference>
<dbReference type="Proteomes" id="UP000199603">
    <property type="component" value="Unassembled WGS sequence"/>
</dbReference>
<dbReference type="GO" id="GO:0043709">
    <property type="term" value="P:cell adhesion involved in single-species biofilm formation"/>
    <property type="evidence" value="ECO:0007669"/>
    <property type="project" value="TreeGrafter"/>
</dbReference>
<dbReference type="AlphaFoldDB" id="A0A1G6ZZT9"/>
<evidence type="ECO:0000313" key="4">
    <source>
        <dbReference type="EMBL" id="SDE08079.1"/>
    </source>
</evidence>
<dbReference type="STRING" id="265719.SAMN04488509_11732"/>
<dbReference type="GO" id="GO:1902201">
    <property type="term" value="P:negative regulation of bacterial-type flagellum-dependent cell motility"/>
    <property type="evidence" value="ECO:0007669"/>
    <property type="project" value="TreeGrafter"/>
</dbReference>
<dbReference type="InterPro" id="IPR043128">
    <property type="entry name" value="Rev_trsase/Diguanyl_cyclase"/>
</dbReference>
<reference evidence="4 5" key="1">
    <citation type="submission" date="2016-10" db="EMBL/GenBank/DDBJ databases">
        <authorList>
            <person name="de Groot N.N."/>
        </authorList>
    </citation>
    <scope>NUCLEOTIDE SEQUENCE [LARGE SCALE GENOMIC DNA]</scope>
    <source>
        <strain evidence="4 5">DSM 16957</strain>
    </source>
</reference>
<dbReference type="InterPro" id="IPR029787">
    <property type="entry name" value="Nucleotide_cyclase"/>
</dbReference>
<feature type="domain" description="GGDEF" evidence="3">
    <location>
        <begin position="98"/>
        <end position="227"/>
    </location>
</feature>
<protein>
    <recommendedName>
        <fullName evidence="1">diguanylate cyclase</fullName>
        <ecNumber evidence="1">2.7.7.65</ecNumber>
    </recommendedName>
</protein>
<evidence type="ECO:0000256" key="2">
    <source>
        <dbReference type="ARBA" id="ARBA00034247"/>
    </source>
</evidence>
<keyword evidence="5" id="KW-1185">Reference proteome</keyword>
<dbReference type="Gene3D" id="3.30.70.270">
    <property type="match status" value="1"/>
</dbReference>
<dbReference type="GO" id="GO:0052621">
    <property type="term" value="F:diguanylate cyclase activity"/>
    <property type="evidence" value="ECO:0007669"/>
    <property type="project" value="UniProtKB-EC"/>
</dbReference>
<evidence type="ECO:0000256" key="1">
    <source>
        <dbReference type="ARBA" id="ARBA00012528"/>
    </source>
</evidence>
<dbReference type="EC" id="2.7.7.65" evidence="1"/>
<proteinExistence type="predicted"/>
<comment type="catalytic activity">
    <reaction evidence="2">
        <text>2 GTP = 3',3'-c-di-GMP + 2 diphosphate</text>
        <dbReference type="Rhea" id="RHEA:24898"/>
        <dbReference type="ChEBI" id="CHEBI:33019"/>
        <dbReference type="ChEBI" id="CHEBI:37565"/>
        <dbReference type="ChEBI" id="CHEBI:58805"/>
        <dbReference type="EC" id="2.7.7.65"/>
    </reaction>
</comment>
<dbReference type="PROSITE" id="PS50887">
    <property type="entry name" value="GGDEF"/>
    <property type="match status" value="1"/>
</dbReference>
<evidence type="ECO:0000259" key="3">
    <source>
        <dbReference type="PROSITE" id="PS50887"/>
    </source>
</evidence>